<feature type="non-terminal residue" evidence="4">
    <location>
        <position position="1"/>
    </location>
</feature>
<keyword evidence="3" id="KW-0687">Ribonucleoprotein</keyword>
<dbReference type="GO" id="GO:0022625">
    <property type="term" value="C:cytosolic large ribosomal subunit"/>
    <property type="evidence" value="ECO:0007669"/>
    <property type="project" value="TreeGrafter"/>
</dbReference>
<dbReference type="GO" id="GO:0006412">
    <property type="term" value="P:translation"/>
    <property type="evidence" value="ECO:0007669"/>
    <property type="project" value="InterPro"/>
</dbReference>
<dbReference type="PANTHER" id="PTHR11545:SF2">
    <property type="entry name" value="LARGE RIBOSOMAL SUBUNIT PROTEIN UL13M"/>
    <property type="match status" value="1"/>
</dbReference>
<dbReference type="InterPro" id="IPR005823">
    <property type="entry name" value="Ribosomal_uL13_bac-type"/>
</dbReference>
<evidence type="ECO:0000313" key="4">
    <source>
        <dbReference type="EMBL" id="VAX28905.1"/>
    </source>
</evidence>
<sequence>LVDASDKVLGRLATRIATYLRGKHKARFTPNIDTGDFIVVVNAEKVTLTGKKLDDKIYYHHTGYPGGIKAETARKRLQRKPEAVIMDAVWGMLPKNRLGRAMLKKLKVYRGAEHPHESQQPETITL</sequence>
<organism evidence="4">
    <name type="scientific">hydrothermal vent metagenome</name>
    <dbReference type="NCBI Taxonomy" id="652676"/>
    <lineage>
        <taxon>unclassified sequences</taxon>
        <taxon>metagenomes</taxon>
        <taxon>ecological metagenomes</taxon>
    </lineage>
</organism>
<dbReference type="Pfam" id="PF00572">
    <property type="entry name" value="Ribosomal_L13"/>
    <property type="match status" value="1"/>
</dbReference>
<dbReference type="Gene3D" id="3.90.1180.10">
    <property type="entry name" value="Ribosomal protein L13"/>
    <property type="match status" value="1"/>
</dbReference>
<evidence type="ECO:0000256" key="3">
    <source>
        <dbReference type="ARBA" id="ARBA00023274"/>
    </source>
</evidence>
<dbReference type="GO" id="GO:0003729">
    <property type="term" value="F:mRNA binding"/>
    <property type="evidence" value="ECO:0007669"/>
    <property type="project" value="TreeGrafter"/>
</dbReference>
<dbReference type="SUPFAM" id="SSF52161">
    <property type="entry name" value="Ribosomal protein L13"/>
    <property type="match status" value="1"/>
</dbReference>
<dbReference type="InterPro" id="IPR036899">
    <property type="entry name" value="Ribosomal_uL13_sf"/>
</dbReference>
<dbReference type="InterPro" id="IPR005822">
    <property type="entry name" value="Ribosomal_uL13"/>
</dbReference>
<dbReference type="FunFam" id="3.90.1180.10:FF:000001">
    <property type="entry name" value="50S ribosomal protein L13"/>
    <property type="match status" value="1"/>
</dbReference>
<keyword evidence="2 4" id="KW-0689">Ribosomal protein</keyword>
<dbReference type="AlphaFoldDB" id="A0A3B1DAV3"/>
<dbReference type="HAMAP" id="MF_01366">
    <property type="entry name" value="Ribosomal_uL13"/>
    <property type="match status" value="1"/>
</dbReference>
<dbReference type="GO" id="GO:0017148">
    <property type="term" value="P:negative regulation of translation"/>
    <property type="evidence" value="ECO:0007669"/>
    <property type="project" value="TreeGrafter"/>
</dbReference>
<reference evidence="4" key="1">
    <citation type="submission" date="2018-06" db="EMBL/GenBank/DDBJ databases">
        <authorList>
            <person name="Zhirakovskaya E."/>
        </authorList>
    </citation>
    <scope>NUCLEOTIDE SEQUENCE</scope>
</reference>
<dbReference type="CDD" id="cd00392">
    <property type="entry name" value="Ribosomal_L13"/>
    <property type="match status" value="1"/>
</dbReference>
<evidence type="ECO:0000256" key="1">
    <source>
        <dbReference type="ARBA" id="ARBA00006227"/>
    </source>
</evidence>
<proteinExistence type="inferred from homology"/>
<evidence type="ECO:0000256" key="2">
    <source>
        <dbReference type="ARBA" id="ARBA00022980"/>
    </source>
</evidence>
<protein>
    <submittedName>
        <fullName evidence="4">LSU ribosomal protein L13p (L13Ae)</fullName>
    </submittedName>
</protein>
<dbReference type="PIRSF" id="PIRSF002181">
    <property type="entry name" value="Ribosomal_L13"/>
    <property type="match status" value="1"/>
</dbReference>
<dbReference type="EMBL" id="UOGI01000035">
    <property type="protein sequence ID" value="VAX28905.1"/>
    <property type="molecule type" value="Genomic_DNA"/>
</dbReference>
<accession>A0A3B1DAV3</accession>
<dbReference type="PANTHER" id="PTHR11545">
    <property type="entry name" value="RIBOSOMAL PROTEIN L13"/>
    <property type="match status" value="1"/>
</dbReference>
<name>A0A3B1DAV3_9ZZZZ</name>
<gene>
    <name evidence="4" type="ORF">MNBD_NITROSPIRAE03-1330</name>
</gene>
<comment type="similarity">
    <text evidence="1">Belongs to the universal ribosomal protein uL13 family.</text>
</comment>
<dbReference type="NCBIfam" id="TIGR01066">
    <property type="entry name" value="rplM_bact"/>
    <property type="match status" value="1"/>
</dbReference>
<dbReference type="GO" id="GO:0003735">
    <property type="term" value="F:structural constituent of ribosome"/>
    <property type="evidence" value="ECO:0007669"/>
    <property type="project" value="InterPro"/>
</dbReference>